<reference evidence="5 6" key="1">
    <citation type="submission" date="2023-09" db="EMBL/GenBank/DDBJ databases">
        <title>Thioclava shenzhenensis sp. nov., a multidrug resistant bacteria-antagonizing species isolated from coastal seawater.</title>
        <authorList>
            <person name="Long M."/>
        </authorList>
    </citation>
    <scope>NUCLEOTIDE SEQUENCE [LARGE SCALE GENOMIC DNA]</scope>
    <source>
        <strain evidence="5 6">FTW29</strain>
        <plasmid evidence="5 6">unnamed1</plasmid>
    </source>
</reference>
<keyword evidence="2" id="KW-0067">ATP-binding</keyword>
<dbReference type="Gene3D" id="1.10.10.60">
    <property type="entry name" value="Homeodomain-like"/>
    <property type="match status" value="1"/>
</dbReference>
<dbReference type="PRINTS" id="PR01590">
    <property type="entry name" value="HTHFIS"/>
</dbReference>
<dbReference type="Gene3D" id="3.30.450.40">
    <property type="match status" value="1"/>
</dbReference>
<sequence length="627" mass="68668">MHRVSEHIREIEAVSNGGAVGRDPAVAASWRRCLQEHKLDPARRSEAYIVPSRILRQHRERSGDLISIARSGIEQLYKLVAEQDYVLLLADAAGVTVEFLGQDQRKADLQHSGLYLGAEWSEARAGTCALGACIEGGEPIIVHQSDHFDSTHSGLSCTAAPIHDLSGRLSAVLDISLLSSPRPRASQYLALNLVKQTARRIEMANIMAESRRDWVLRLGTSAEFLDTDPEAAIRLDASGRVTGMTHGAARVMAAALGCDWRRPDLLLGRPISDSFNLDLNGIEALTRHSPARERNVETRNGYRLFAHAIEPRREPVRRMTAYRGTSLPAVPQGLRDLAQNDPAMARVITQAAGLVNGQGAVLLTGPMGSGKRHLARAIHEAGIGGPFVTLRCGEFLAEEEATIFGRETRGLTEPGMIDEAQGGALFLDKLEELPSRAQARLLALISEGAWRPIGAVRAQKANMRIFASLGMPAQQAVAEGRLRRDLYFALRGTVLDLPALRDRQDLVWLAETALSEAFTQPVTLGAEAASWITQQEWAGNLLELHDFARHSADRLVENGALPRQGLQLADLARDYVQDAASKEHGHAALLNHILQQTGGNISETARRLGVNRSTIHRQMQRYGIKRR</sequence>
<evidence type="ECO:0000256" key="1">
    <source>
        <dbReference type="ARBA" id="ARBA00022741"/>
    </source>
</evidence>
<evidence type="ECO:0000259" key="4">
    <source>
        <dbReference type="PROSITE" id="PS50045"/>
    </source>
</evidence>
<evidence type="ECO:0000256" key="2">
    <source>
        <dbReference type="ARBA" id="ARBA00022840"/>
    </source>
</evidence>
<dbReference type="RefSeq" id="WP_330647079.1">
    <property type="nucleotide sequence ID" value="NZ_CP135444.1"/>
</dbReference>
<organism evidence="5 6">
    <name type="scientific">Thioclava litoralis</name>
    <dbReference type="NCBI Taxonomy" id="3076557"/>
    <lineage>
        <taxon>Bacteria</taxon>
        <taxon>Pseudomonadati</taxon>
        <taxon>Pseudomonadota</taxon>
        <taxon>Alphaproteobacteria</taxon>
        <taxon>Rhodobacterales</taxon>
        <taxon>Paracoccaceae</taxon>
        <taxon>Thioclava</taxon>
    </lineage>
</organism>
<evidence type="ECO:0000313" key="6">
    <source>
        <dbReference type="Proteomes" id="UP001623290"/>
    </source>
</evidence>
<protein>
    <submittedName>
        <fullName evidence="5">Sigma-54-dependent Fis family transcriptional regulator</fullName>
    </submittedName>
</protein>
<dbReference type="Pfam" id="PF00158">
    <property type="entry name" value="Sigma54_activat"/>
    <property type="match status" value="1"/>
</dbReference>
<evidence type="ECO:0000313" key="5">
    <source>
        <dbReference type="EMBL" id="WRY35306.1"/>
    </source>
</evidence>
<keyword evidence="6" id="KW-1185">Reference proteome</keyword>
<keyword evidence="3" id="KW-0902">Two-component regulatory system</keyword>
<dbReference type="InterPro" id="IPR002197">
    <property type="entry name" value="HTH_Fis"/>
</dbReference>
<keyword evidence="5" id="KW-0614">Plasmid</keyword>
<name>A0ABZ1E4A6_9RHOB</name>
<dbReference type="SUPFAM" id="SSF46689">
    <property type="entry name" value="Homeodomain-like"/>
    <property type="match status" value="1"/>
</dbReference>
<feature type="domain" description="Sigma-54 factor interaction" evidence="4">
    <location>
        <begin position="337"/>
        <end position="553"/>
    </location>
</feature>
<geneLocation type="plasmid" evidence="5 6">
    <name>unnamed1</name>
</geneLocation>
<dbReference type="CDD" id="cd00009">
    <property type="entry name" value="AAA"/>
    <property type="match status" value="1"/>
</dbReference>
<dbReference type="SUPFAM" id="SSF52540">
    <property type="entry name" value="P-loop containing nucleoside triphosphate hydrolases"/>
    <property type="match status" value="1"/>
</dbReference>
<accession>A0ABZ1E4A6</accession>
<dbReference type="InterPro" id="IPR009057">
    <property type="entry name" value="Homeodomain-like_sf"/>
</dbReference>
<dbReference type="SUPFAM" id="SSF55781">
    <property type="entry name" value="GAF domain-like"/>
    <property type="match status" value="1"/>
</dbReference>
<gene>
    <name evidence="5" type="ORF">RPE78_13700</name>
</gene>
<dbReference type="InterPro" id="IPR029016">
    <property type="entry name" value="GAF-like_dom_sf"/>
</dbReference>
<dbReference type="Pfam" id="PF02954">
    <property type="entry name" value="HTH_8"/>
    <property type="match status" value="1"/>
</dbReference>
<keyword evidence="1" id="KW-0547">Nucleotide-binding</keyword>
<dbReference type="Gene3D" id="3.40.50.300">
    <property type="entry name" value="P-loop containing nucleotide triphosphate hydrolases"/>
    <property type="match status" value="1"/>
</dbReference>
<dbReference type="Proteomes" id="UP001623290">
    <property type="component" value="Plasmid unnamed1"/>
</dbReference>
<dbReference type="PANTHER" id="PTHR32071">
    <property type="entry name" value="TRANSCRIPTIONAL REGULATORY PROTEIN"/>
    <property type="match status" value="1"/>
</dbReference>
<dbReference type="InterPro" id="IPR002078">
    <property type="entry name" value="Sigma_54_int"/>
</dbReference>
<proteinExistence type="predicted"/>
<dbReference type="PROSITE" id="PS50045">
    <property type="entry name" value="SIGMA54_INTERACT_4"/>
    <property type="match status" value="1"/>
</dbReference>
<dbReference type="InterPro" id="IPR027417">
    <property type="entry name" value="P-loop_NTPase"/>
</dbReference>
<dbReference type="EMBL" id="CP135444">
    <property type="protein sequence ID" value="WRY35306.1"/>
    <property type="molecule type" value="Genomic_DNA"/>
</dbReference>
<evidence type="ECO:0000256" key="3">
    <source>
        <dbReference type="ARBA" id="ARBA00023012"/>
    </source>
</evidence>